<gene>
    <name evidence="3" type="ORF">QIS74_02123</name>
</gene>
<name>A0AAV9TR90_9PEZI</name>
<feature type="compositionally biased region" description="Polar residues" evidence="1">
    <location>
        <begin position="613"/>
        <end position="623"/>
    </location>
</feature>
<feature type="compositionally biased region" description="Low complexity" evidence="1">
    <location>
        <begin position="541"/>
        <end position="550"/>
    </location>
</feature>
<dbReference type="Pfam" id="PF24355">
    <property type="entry name" value="DUF7514"/>
    <property type="match status" value="1"/>
</dbReference>
<evidence type="ECO:0000259" key="2">
    <source>
        <dbReference type="Pfam" id="PF24355"/>
    </source>
</evidence>
<keyword evidence="4" id="KW-1185">Reference proteome</keyword>
<reference evidence="3 4" key="1">
    <citation type="submission" date="2023-04" db="EMBL/GenBank/DDBJ databases">
        <title>Colletotrichum tabacum stain YC1 causing leaf anthracnose on Nicotiana tabacum(L.) cv.</title>
        <authorList>
            <person name="Ji Z."/>
            <person name="Wang M."/>
            <person name="Zhang J."/>
            <person name="Wang N."/>
            <person name="Zhou Z."/>
        </authorList>
    </citation>
    <scope>NUCLEOTIDE SEQUENCE [LARGE SCALE GENOMIC DNA]</scope>
    <source>
        <strain evidence="3 4">YC1</strain>
    </source>
</reference>
<feature type="region of interest" description="Disordered" evidence="1">
    <location>
        <begin position="1"/>
        <end position="95"/>
    </location>
</feature>
<feature type="compositionally biased region" description="Basic and acidic residues" evidence="1">
    <location>
        <begin position="46"/>
        <end position="55"/>
    </location>
</feature>
<feature type="domain" description="DUF7514" evidence="2">
    <location>
        <begin position="255"/>
        <end position="425"/>
    </location>
</feature>
<evidence type="ECO:0000256" key="1">
    <source>
        <dbReference type="SAM" id="MobiDB-lite"/>
    </source>
</evidence>
<feature type="compositionally biased region" description="Basic and acidic residues" evidence="1">
    <location>
        <begin position="65"/>
        <end position="74"/>
    </location>
</feature>
<protein>
    <recommendedName>
        <fullName evidence="2">DUF7514 domain-containing protein</fullName>
    </recommendedName>
</protein>
<dbReference type="PANTHER" id="PTHR39611">
    <property type="entry name" value="HYDROXYPROLINE-RICH GLYCOPROTEIN DZ-HRGP-RELATED"/>
    <property type="match status" value="1"/>
</dbReference>
<feature type="compositionally biased region" description="Basic and acidic residues" evidence="1">
    <location>
        <begin position="570"/>
        <end position="582"/>
    </location>
</feature>
<feature type="compositionally biased region" description="Basic and acidic residues" evidence="1">
    <location>
        <begin position="469"/>
        <end position="482"/>
    </location>
</feature>
<dbReference type="PANTHER" id="PTHR39611:SF1">
    <property type="entry name" value="HYDROXYPROLINE-RICH GLYCOPROTEIN DZ-HRGP"/>
    <property type="match status" value="1"/>
</dbReference>
<feature type="compositionally biased region" description="Polar residues" evidence="1">
    <location>
        <begin position="514"/>
        <end position="533"/>
    </location>
</feature>
<evidence type="ECO:0000313" key="4">
    <source>
        <dbReference type="Proteomes" id="UP001327957"/>
    </source>
</evidence>
<proteinExistence type="predicted"/>
<dbReference type="AlphaFoldDB" id="A0AAV9TR90"/>
<evidence type="ECO:0000313" key="3">
    <source>
        <dbReference type="EMBL" id="KAK6226076.1"/>
    </source>
</evidence>
<dbReference type="Proteomes" id="UP001327957">
    <property type="component" value="Unassembled WGS sequence"/>
</dbReference>
<accession>A0AAV9TR90</accession>
<dbReference type="InterPro" id="IPR055936">
    <property type="entry name" value="DUF7514"/>
</dbReference>
<feature type="region of interest" description="Disordered" evidence="1">
    <location>
        <begin position="438"/>
        <end position="630"/>
    </location>
</feature>
<sequence length="630" mass="69004">MTTSAAEKAAGPSLNTTNWILPRDTMDRPSESDEEVSLLAYGSAAGEHRWKDQKGGHGGGSLSDRQQEQKRQDPDTTPAMEPFNSGSRDSFGNLPPNVVEELKKMIKEEVAQAAQAAQLKDYETETSSNATRLSSFSSQNPIFTPPYPSPTSSVIEPLGVSKVSSPKDRIPGDVTHVKAAPAAQYQTPSLNPVSLPASQSISSISPEQKAVHFRSSGPPVIHCQPRVDSESESVSPTNRVAAPRVELSSVDKAWGMLFDCEGYPTQRLNSVLRGLAIFMITEFGPSETLVVTPDKMLSLYSKYRIEPEKFEYEEIFRSHSDDALKQIEFLYQDLDCQYHLIQAAPRSHPNVPGLTPVGFAKWMISNILAYPDPEAKRLHAVMSALPVNADGPLLDGKPERLPRQLSRHLFPESHDRKLRRILDEAVWDCLEDVAPPLPSIPRARPFEANTHTRRSGGDSRRSAPVPHRKTYDRGSYRVEPHPARLLRANSDAGASLPRHRDLPPPPMGRHSDPPRQSSPSPANRYSASLPTISQHHHQAGSPLSPSSSSSQLTPAYIRGSEANYGVYPGRDARGQGLRDESPRSPGLGRRGGTSSGPDRGPTWEDLYSRKESSSGGRVSSTDAASHRSSR</sequence>
<organism evidence="3 4">
    <name type="scientific">Colletotrichum tabaci</name>
    <dbReference type="NCBI Taxonomy" id="1209068"/>
    <lineage>
        <taxon>Eukaryota</taxon>
        <taxon>Fungi</taxon>
        <taxon>Dikarya</taxon>
        <taxon>Ascomycota</taxon>
        <taxon>Pezizomycotina</taxon>
        <taxon>Sordariomycetes</taxon>
        <taxon>Hypocreomycetidae</taxon>
        <taxon>Glomerellales</taxon>
        <taxon>Glomerellaceae</taxon>
        <taxon>Colletotrichum</taxon>
        <taxon>Colletotrichum destructivum species complex</taxon>
    </lineage>
</organism>
<comment type="caution">
    <text evidence="3">The sequence shown here is derived from an EMBL/GenBank/DDBJ whole genome shotgun (WGS) entry which is preliminary data.</text>
</comment>
<dbReference type="EMBL" id="JASAOK010000002">
    <property type="protein sequence ID" value="KAK6226076.1"/>
    <property type="molecule type" value="Genomic_DNA"/>
</dbReference>